<keyword evidence="2" id="KW-1133">Transmembrane helix</keyword>
<keyword evidence="2" id="KW-0472">Membrane</keyword>
<dbReference type="PANTHER" id="PTHR11360">
    <property type="entry name" value="MONOCARBOXYLATE TRANSPORTER"/>
    <property type="match status" value="1"/>
</dbReference>
<accession>A0A8S4NNK5</accession>
<keyword evidence="5" id="KW-1185">Reference proteome</keyword>
<comment type="subcellular location">
    <subcellularLocation>
        <location evidence="1">Membrane</location>
        <topology evidence="1">Multi-pass membrane protein</topology>
    </subcellularLocation>
</comment>
<feature type="transmembrane region" description="Helical" evidence="2">
    <location>
        <begin position="326"/>
        <end position="343"/>
    </location>
</feature>
<dbReference type="CDD" id="cd17352">
    <property type="entry name" value="MFS_MCT_SLC16"/>
    <property type="match status" value="1"/>
</dbReference>
<keyword evidence="2" id="KW-0812">Transmembrane</keyword>
<dbReference type="InterPro" id="IPR011701">
    <property type="entry name" value="MFS"/>
</dbReference>
<organism evidence="4 5">
    <name type="scientific">Owenia fusiformis</name>
    <name type="common">Polychaete worm</name>
    <dbReference type="NCBI Taxonomy" id="6347"/>
    <lineage>
        <taxon>Eukaryota</taxon>
        <taxon>Metazoa</taxon>
        <taxon>Spiralia</taxon>
        <taxon>Lophotrochozoa</taxon>
        <taxon>Annelida</taxon>
        <taxon>Polychaeta</taxon>
        <taxon>Sedentaria</taxon>
        <taxon>Canalipalpata</taxon>
        <taxon>Sabellida</taxon>
        <taxon>Oweniida</taxon>
        <taxon>Oweniidae</taxon>
        <taxon>Owenia</taxon>
    </lineage>
</organism>
<dbReference type="PROSITE" id="PS50850">
    <property type="entry name" value="MFS"/>
    <property type="match status" value="1"/>
</dbReference>
<dbReference type="GO" id="GO:0016020">
    <property type="term" value="C:membrane"/>
    <property type="evidence" value="ECO:0007669"/>
    <property type="project" value="UniProtKB-SubCell"/>
</dbReference>
<dbReference type="InterPro" id="IPR020846">
    <property type="entry name" value="MFS_dom"/>
</dbReference>
<feature type="transmembrane region" description="Helical" evidence="2">
    <location>
        <begin position="292"/>
        <end position="311"/>
    </location>
</feature>
<gene>
    <name evidence="4" type="ORF">OFUS_LOCUS9811</name>
</gene>
<feature type="transmembrane region" description="Helical" evidence="2">
    <location>
        <begin position="31"/>
        <end position="52"/>
    </location>
</feature>
<dbReference type="InterPro" id="IPR036259">
    <property type="entry name" value="MFS_trans_sf"/>
</dbReference>
<dbReference type="Proteomes" id="UP000749559">
    <property type="component" value="Unassembled WGS sequence"/>
</dbReference>
<evidence type="ECO:0000256" key="2">
    <source>
        <dbReference type="SAM" id="Phobius"/>
    </source>
</evidence>
<feature type="transmembrane region" description="Helical" evidence="2">
    <location>
        <begin position="444"/>
        <end position="467"/>
    </location>
</feature>
<evidence type="ECO:0000256" key="1">
    <source>
        <dbReference type="ARBA" id="ARBA00004141"/>
    </source>
</evidence>
<feature type="transmembrane region" description="Helical" evidence="2">
    <location>
        <begin position="149"/>
        <end position="167"/>
    </location>
</feature>
<name>A0A8S4NNK5_OWEFU</name>
<feature type="transmembrane region" description="Helical" evidence="2">
    <location>
        <begin position="206"/>
        <end position="226"/>
    </location>
</feature>
<evidence type="ECO:0000313" key="4">
    <source>
        <dbReference type="EMBL" id="CAH1783471.1"/>
    </source>
</evidence>
<feature type="transmembrane region" description="Helical" evidence="2">
    <location>
        <begin position="381"/>
        <end position="404"/>
    </location>
</feature>
<dbReference type="Pfam" id="PF07690">
    <property type="entry name" value="MFS_1"/>
    <property type="match status" value="1"/>
</dbReference>
<feature type="domain" description="Major facilitator superfamily (MFS) profile" evidence="3">
    <location>
        <begin position="81"/>
        <end position="470"/>
    </location>
</feature>
<protein>
    <recommendedName>
        <fullName evidence="3">Major facilitator superfamily (MFS) profile domain-containing protein</fullName>
    </recommendedName>
</protein>
<dbReference type="SUPFAM" id="SSF103473">
    <property type="entry name" value="MFS general substrate transporter"/>
    <property type="match status" value="1"/>
</dbReference>
<sequence length="530" mass="57663">MDDLRWAFQQWFFKYPSPIDYEKVNARITEFHSFILQITLLYGFILQISTILKHNTKQQRRQTIIPKAVDNTALTKADDTALIKADDTIALTKADSTTLTKADDTTAHTDAFGTSKGATALVGSLNTASVYAVGPISSVLTNRFGCRPVVLMGGIISSIGLGTSAFATNIYHLYITFGIITGSGLGLAYLPAMVIINQHFDKKKTFAFGIAVAGVGCGSFIYPPLIEFLNKEYGWRGALTILSAIGLNICACGAFMRPFRNNPTLKIKKEHNMTKEEKLFNFSIFKSLDFDILCYNNVAMCFGMSVVYSHLSEYSLLMGIGGNESFMLFSVIGITNLAGRFIFGAIGHHPLTDEVLLYICTFIISGAVTLAVPLLTQYGALLAYSATFGFFSASYGVLLPGMICEFLGASELASGLGAILPFCALGTMLGGPAAGFLYDSLHSYSWSFIVGGGVIVTSAISIIVPFWRKKHLKVVMELTKNNPDNLHEIESNIIPTPIDNCELDILDAETEESDNLLKVDGRFVPTVVDV</sequence>
<reference evidence="4" key="1">
    <citation type="submission" date="2022-03" db="EMBL/GenBank/DDBJ databases">
        <authorList>
            <person name="Martin C."/>
        </authorList>
    </citation>
    <scope>NUCLEOTIDE SEQUENCE</scope>
</reference>
<evidence type="ECO:0000313" key="5">
    <source>
        <dbReference type="Proteomes" id="UP000749559"/>
    </source>
</evidence>
<feature type="transmembrane region" description="Helical" evidence="2">
    <location>
        <begin position="355"/>
        <end position="375"/>
    </location>
</feature>
<dbReference type="Gene3D" id="1.20.1250.20">
    <property type="entry name" value="MFS general substrate transporter like domains"/>
    <property type="match status" value="1"/>
</dbReference>
<evidence type="ECO:0000259" key="3">
    <source>
        <dbReference type="PROSITE" id="PS50850"/>
    </source>
</evidence>
<dbReference type="AlphaFoldDB" id="A0A8S4NNK5"/>
<feature type="transmembrane region" description="Helical" evidence="2">
    <location>
        <begin position="238"/>
        <end position="259"/>
    </location>
</feature>
<dbReference type="InterPro" id="IPR050327">
    <property type="entry name" value="Proton-linked_MCT"/>
</dbReference>
<dbReference type="EMBL" id="CAIIXF020000005">
    <property type="protein sequence ID" value="CAH1783471.1"/>
    <property type="molecule type" value="Genomic_DNA"/>
</dbReference>
<dbReference type="PANTHER" id="PTHR11360:SF284">
    <property type="entry name" value="EG:103B4.3 PROTEIN-RELATED"/>
    <property type="match status" value="1"/>
</dbReference>
<feature type="transmembrane region" description="Helical" evidence="2">
    <location>
        <begin position="416"/>
        <end position="438"/>
    </location>
</feature>
<dbReference type="OrthoDB" id="410267at2759"/>
<feature type="transmembrane region" description="Helical" evidence="2">
    <location>
        <begin position="173"/>
        <end position="194"/>
    </location>
</feature>
<proteinExistence type="predicted"/>
<dbReference type="GO" id="GO:0008028">
    <property type="term" value="F:monocarboxylic acid transmembrane transporter activity"/>
    <property type="evidence" value="ECO:0007669"/>
    <property type="project" value="TreeGrafter"/>
</dbReference>
<comment type="caution">
    <text evidence="4">The sequence shown here is derived from an EMBL/GenBank/DDBJ whole genome shotgun (WGS) entry which is preliminary data.</text>
</comment>